<feature type="repeat" description="ANK" evidence="3">
    <location>
        <begin position="93"/>
        <end position="125"/>
    </location>
</feature>
<dbReference type="Proteomes" id="UP000267464">
    <property type="component" value="Unassembled WGS sequence"/>
</dbReference>
<dbReference type="SMART" id="SM00248">
    <property type="entry name" value="ANK"/>
    <property type="match status" value="5"/>
</dbReference>
<dbReference type="OrthoDB" id="198309at2"/>
<reference evidence="5 6" key="1">
    <citation type="submission" date="2018-08" db="EMBL/GenBank/DDBJ databases">
        <authorList>
            <person name="Khan S.A."/>
            <person name="Jeon C.O."/>
            <person name="Chun B.H."/>
            <person name="Jeong S.E."/>
        </authorList>
    </citation>
    <scope>NUCLEOTIDE SEQUENCE [LARGE SCALE GENOMIC DNA]</scope>
    <source>
        <strain evidence="5 6">S-16</strain>
    </source>
</reference>
<name>A0A3N7HJG1_9BURK</name>
<evidence type="ECO:0000313" key="6">
    <source>
        <dbReference type="Proteomes" id="UP000267464"/>
    </source>
</evidence>
<dbReference type="GO" id="GO:0000976">
    <property type="term" value="F:transcription cis-regulatory region binding"/>
    <property type="evidence" value="ECO:0007669"/>
    <property type="project" value="TreeGrafter"/>
</dbReference>
<feature type="repeat" description="ANK" evidence="3">
    <location>
        <begin position="156"/>
        <end position="188"/>
    </location>
</feature>
<keyword evidence="1" id="KW-0677">Repeat</keyword>
<dbReference type="InterPro" id="IPR036770">
    <property type="entry name" value="Ankyrin_rpt-contain_sf"/>
</dbReference>
<dbReference type="Pfam" id="PF12796">
    <property type="entry name" value="Ank_2"/>
    <property type="match status" value="1"/>
</dbReference>
<proteinExistence type="predicted"/>
<protein>
    <submittedName>
        <fullName evidence="5">Ankyrin repeat domain-containing protein</fullName>
    </submittedName>
</protein>
<reference evidence="5 6" key="2">
    <citation type="submission" date="2018-12" db="EMBL/GenBank/DDBJ databases">
        <title>Rhizobacter gummiphilus sp. nov., a rubber-degrading bacterium isolated from the soil of a botanical garden in Japan.</title>
        <authorList>
            <person name="Shunsuke S.S."/>
        </authorList>
    </citation>
    <scope>NUCLEOTIDE SEQUENCE [LARGE SCALE GENOMIC DNA]</scope>
    <source>
        <strain evidence="5 6">S-16</strain>
    </source>
</reference>
<comment type="caution">
    <text evidence="5">The sequence shown here is derived from an EMBL/GenBank/DDBJ whole genome shotgun (WGS) entry which is preliminary data.</text>
</comment>
<gene>
    <name evidence="5" type="ORF">DZC73_24685</name>
</gene>
<evidence type="ECO:0000256" key="3">
    <source>
        <dbReference type="PROSITE-ProRule" id="PRU00023"/>
    </source>
</evidence>
<dbReference type="SUPFAM" id="SSF48403">
    <property type="entry name" value="Ankyrin repeat"/>
    <property type="match status" value="1"/>
</dbReference>
<dbReference type="Gene3D" id="1.25.40.20">
    <property type="entry name" value="Ankyrin repeat-containing domain"/>
    <property type="match status" value="2"/>
</dbReference>
<keyword evidence="4" id="KW-0732">Signal</keyword>
<dbReference type="PANTHER" id="PTHR24193">
    <property type="entry name" value="ANKYRIN REPEAT PROTEIN"/>
    <property type="match status" value="1"/>
</dbReference>
<feature type="repeat" description="ANK" evidence="3">
    <location>
        <begin position="123"/>
        <end position="155"/>
    </location>
</feature>
<feature type="signal peptide" evidence="4">
    <location>
        <begin position="1"/>
        <end position="25"/>
    </location>
</feature>
<dbReference type="PROSITE" id="PS50088">
    <property type="entry name" value="ANK_REPEAT"/>
    <property type="match status" value="3"/>
</dbReference>
<dbReference type="PRINTS" id="PR01415">
    <property type="entry name" value="ANKYRIN"/>
</dbReference>
<evidence type="ECO:0000313" key="5">
    <source>
        <dbReference type="EMBL" id="RQP22197.1"/>
    </source>
</evidence>
<feature type="chain" id="PRO_5018334078" evidence="4">
    <location>
        <begin position="26"/>
        <end position="214"/>
    </location>
</feature>
<dbReference type="EMBL" id="QUSW01000008">
    <property type="protein sequence ID" value="RQP22197.1"/>
    <property type="molecule type" value="Genomic_DNA"/>
</dbReference>
<dbReference type="AlphaFoldDB" id="A0A3N7HJG1"/>
<dbReference type="PANTHER" id="PTHR24193:SF121">
    <property type="entry name" value="ADA2A-CONTAINING COMPLEX COMPONENT 3, ISOFORM D"/>
    <property type="match status" value="1"/>
</dbReference>
<keyword evidence="6" id="KW-1185">Reference proteome</keyword>
<dbReference type="Pfam" id="PF13637">
    <property type="entry name" value="Ank_4"/>
    <property type="match status" value="1"/>
</dbReference>
<evidence type="ECO:0000256" key="2">
    <source>
        <dbReference type="ARBA" id="ARBA00023043"/>
    </source>
</evidence>
<sequence>MKILKKYFKNSIYLFAAIGISSSFAGSYDDFFKAVDLNDTRAVQALLQRGFDANSRDSKGQTGLFLALRGGAFDVAELLIKAPNLDVNAVNEAGESALMMAALKGQPELSQRLIERGAAVDKTGWSPLHYAATGPDPAVVKLLLDRGASIDARSPNGSTPLMMASQYGSEASAALLLQRGADPRIRNDRGLTAVDFARLAHREALAASLERAQR</sequence>
<dbReference type="RefSeq" id="WP_124543044.1">
    <property type="nucleotide sequence ID" value="NZ_QUSW01000008.1"/>
</dbReference>
<evidence type="ECO:0000256" key="4">
    <source>
        <dbReference type="SAM" id="SignalP"/>
    </source>
</evidence>
<dbReference type="GO" id="GO:0045944">
    <property type="term" value="P:positive regulation of transcription by RNA polymerase II"/>
    <property type="evidence" value="ECO:0007669"/>
    <property type="project" value="TreeGrafter"/>
</dbReference>
<keyword evidence="2 3" id="KW-0040">ANK repeat</keyword>
<dbReference type="InterPro" id="IPR050663">
    <property type="entry name" value="Ankyrin-SOCS_Box"/>
</dbReference>
<dbReference type="PROSITE" id="PS50297">
    <property type="entry name" value="ANK_REP_REGION"/>
    <property type="match status" value="3"/>
</dbReference>
<evidence type="ECO:0000256" key="1">
    <source>
        <dbReference type="ARBA" id="ARBA00022737"/>
    </source>
</evidence>
<organism evidence="5 6">
    <name type="scientific">Piscinibacter terrae</name>
    <dbReference type="NCBI Taxonomy" id="2496871"/>
    <lineage>
        <taxon>Bacteria</taxon>
        <taxon>Pseudomonadati</taxon>
        <taxon>Pseudomonadota</taxon>
        <taxon>Betaproteobacteria</taxon>
        <taxon>Burkholderiales</taxon>
        <taxon>Sphaerotilaceae</taxon>
        <taxon>Piscinibacter</taxon>
    </lineage>
</organism>
<dbReference type="InterPro" id="IPR002110">
    <property type="entry name" value="Ankyrin_rpt"/>
</dbReference>
<accession>A0A3N7HJG1</accession>